<dbReference type="EC" id="4.6.1.1" evidence="4"/>
<protein>
    <recommendedName>
        <fullName evidence="4">adenylate cyclase</fullName>
        <ecNumber evidence="4">4.6.1.1</ecNumber>
    </recommendedName>
</protein>
<evidence type="ECO:0000256" key="12">
    <source>
        <dbReference type="ARBA" id="ARBA00023239"/>
    </source>
</evidence>
<dbReference type="Pfam" id="PF00211">
    <property type="entry name" value="Guanylate_cyc"/>
    <property type="match status" value="1"/>
</dbReference>
<keyword evidence="6" id="KW-0479">Metal-binding</keyword>
<comment type="subcellular location">
    <subcellularLocation>
        <location evidence="3">Membrane</location>
        <topology evidence="3">Multi-pass membrane protein</topology>
    </subcellularLocation>
</comment>
<dbReference type="SMART" id="SM00044">
    <property type="entry name" value="CYCc"/>
    <property type="match status" value="1"/>
</dbReference>
<dbReference type="GO" id="GO:0005524">
    <property type="term" value="F:ATP binding"/>
    <property type="evidence" value="ECO:0007669"/>
    <property type="project" value="UniProtKB-KW"/>
</dbReference>
<evidence type="ECO:0000256" key="7">
    <source>
        <dbReference type="ARBA" id="ARBA00022741"/>
    </source>
</evidence>
<dbReference type="Gene3D" id="3.30.70.1230">
    <property type="entry name" value="Nucleotide cyclase"/>
    <property type="match status" value="1"/>
</dbReference>
<dbReference type="AlphaFoldDB" id="F1LEC8"/>
<dbReference type="InterPro" id="IPR001054">
    <property type="entry name" value="A/G_cyclase"/>
</dbReference>
<dbReference type="GO" id="GO:0007189">
    <property type="term" value="P:adenylate cyclase-activating G protein-coupled receptor signaling pathway"/>
    <property type="evidence" value="ECO:0007669"/>
    <property type="project" value="TreeGrafter"/>
</dbReference>
<dbReference type="PANTHER" id="PTHR45627:SF8">
    <property type="entry name" value="ADENYLATE CYCLASE TYPE 9"/>
    <property type="match status" value="1"/>
</dbReference>
<evidence type="ECO:0000256" key="4">
    <source>
        <dbReference type="ARBA" id="ARBA00012201"/>
    </source>
</evidence>
<dbReference type="SUPFAM" id="SSF55073">
    <property type="entry name" value="Nucleotide cyclase"/>
    <property type="match status" value="1"/>
</dbReference>
<evidence type="ECO:0000256" key="9">
    <source>
        <dbReference type="ARBA" id="ARBA00022842"/>
    </source>
</evidence>
<organism evidence="14">
    <name type="scientific">Ascaris suum</name>
    <name type="common">Pig roundworm</name>
    <name type="synonym">Ascaris lumbricoides</name>
    <dbReference type="NCBI Taxonomy" id="6253"/>
    <lineage>
        <taxon>Eukaryota</taxon>
        <taxon>Metazoa</taxon>
        <taxon>Ecdysozoa</taxon>
        <taxon>Nematoda</taxon>
        <taxon>Chromadorea</taxon>
        <taxon>Rhabditida</taxon>
        <taxon>Spirurina</taxon>
        <taxon>Ascaridomorpha</taxon>
        <taxon>Ascaridoidea</taxon>
        <taxon>Ascarididae</taxon>
        <taxon>Ascaris</taxon>
    </lineage>
</organism>
<comment type="catalytic activity">
    <reaction evidence="1">
        <text>GTP = 3',5'-cyclic GMP + diphosphate</text>
        <dbReference type="Rhea" id="RHEA:13665"/>
        <dbReference type="ChEBI" id="CHEBI:33019"/>
        <dbReference type="ChEBI" id="CHEBI:37565"/>
        <dbReference type="ChEBI" id="CHEBI:57746"/>
        <dbReference type="EC" id="4.6.1.2"/>
    </reaction>
</comment>
<evidence type="ECO:0000256" key="1">
    <source>
        <dbReference type="ARBA" id="ARBA00001436"/>
    </source>
</evidence>
<dbReference type="GO" id="GO:0046872">
    <property type="term" value="F:metal ion binding"/>
    <property type="evidence" value="ECO:0007669"/>
    <property type="project" value="UniProtKB-KW"/>
</dbReference>
<feature type="domain" description="Guanylate cyclase" evidence="13">
    <location>
        <begin position="8"/>
        <end position="109"/>
    </location>
</feature>
<dbReference type="GO" id="GO:0005886">
    <property type="term" value="C:plasma membrane"/>
    <property type="evidence" value="ECO:0007669"/>
    <property type="project" value="TreeGrafter"/>
</dbReference>
<evidence type="ECO:0000256" key="6">
    <source>
        <dbReference type="ARBA" id="ARBA00022723"/>
    </source>
</evidence>
<evidence type="ECO:0000259" key="13">
    <source>
        <dbReference type="PROSITE" id="PS50125"/>
    </source>
</evidence>
<evidence type="ECO:0000256" key="3">
    <source>
        <dbReference type="ARBA" id="ARBA00004141"/>
    </source>
</evidence>
<dbReference type="PANTHER" id="PTHR45627">
    <property type="entry name" value="ADENYLATE CYCLASE TYPE 1"/>
    <property type="match status" value="1"/>
</dbReference>
<keyword evidence="5" id="KW-0812">Transmembrane</keyword>
<dbReference type="PROSITE" id="PS50125">
    <property type="entry name" value="GUANYLATE_CYCLASE_2"/>
    <property type="match status" value="1"/>
</dbReference>
<dbReference type="EMBL" id="JI180526">
    <property type="protein sequence ID" value="ADY48482.1"/>
    <property type="molecule type" value="mRNA"/>
</dbReference>
<reference evidence="14" key="1">
    <citation type="journal article" date="2011" name="Genome Res.">
        <title>Deep small RNA sequencing from the nematode Ascaris reveals conservation, functional diversification, and novel developmental profiles.</title>
        <authorList>
            <person name="Wang J."/>
            <person name="Czech B."/>
            <person name="Crunk A."/>
            <person name="Wallace A."/>
            <person name="Mitreva M."/>
            <person name="Hannon G.J."/>
            <person name="Davis R.E."/>
        </authorList>
    </citation>
    <scope>NUCLEOTIDE SEQUENCE</scope>
</reference>
<keyword evidence="8" id="KW-0067">ATP-binding</keyword>
<keyword evidence="11" id="KW-0472">Membrane</keyword>
<dbReference type="CDD" id="cd07302">
    <property type="entry name" value="CHD"/>
    <property type="match status" value="1"/>
</dbReference>
<keyword evidence="9" id="KW-0460">Magnesium</keyword>
<keyword evidence="12" id="KW-0456">Lyase</keyword>
<evidence type="ECO:0000256" key="2">
    <source>
        <dbReference type="ARBA" id="ARBA00001593"/>
    </source>
</evidence>
<dbReference type="GO" id="GO:0004016">
    <property type="term" value="F:adenylate cyclase activity"/>
    <property type="evidence" value="ECO:0007669"/>
    <property type="project" value="UniProtKB-EC"/>
</dbReference>
<dbReference type="GO" id="GO:0004383">
    <property type="term" value="F:guanylate cyclase activity"/>
    <property type="evidence" value="ECO:0007669"/>
    <property type="project" value="UniProtKB-EC"/>
</dbReference>
<evidence type="ECO:0000313" key="14">
    <source>
        <dbReference type="EMBL" id="ADY48482.1"/>
    </source>
</evidence>
<keyword evidence="7" id="KW-0547">Nucleotide-binding</keyword>
<evidence type="ECO:0000256" key="5">
    <source>
        <dbReference type="ARBA" id="ARBA00022692"/>
    </source>
</evidence>
<dbReference type="GO" id="GO:0035556">
    <property type="term" value="P:intracellular signal transduction"/>
    <property type="evidence" value="ECO:0007669"/>
    <property type="project" value="InterPro"/>
</dbReference>
<evidence type="ECO:0000256" key="11">
    <source>
        <dbReference type="ARBA" id="ARBA00023136"/>
    </source>
</evidence>
<sequence length="109" mass="12074">MNLMTDVSILFADIAGFTKMSSNKSADELVNLLNDLFGRFDYLCGKCNLEKISTLGDCYYCVAGCPEPRADHARCCVEMGLAMIIAIRQFDIDRGQEVNMRVGIHTGAR</sequence>
<name>F1LEC8_ASCSU</name>
<evidence type="ECO:0000256" key="8">
    <source>
        <dbReference type="ARBA" id="ARBA00022840"/>
    </source>
</evidence>
<accession>F1LEC8</accession>
<proteinExistence type="evidence at transcript level"/>
<keyword evidence="10" id="KW-1133">Transmembrane helix</keyword>
<evidence type="ECO:0000256" key="10">
    <source>
        <dbReference type="ARBA" id="ARBA00022989"/>
    </source>
</evidence>
<comment type="catalytic activity">
    <reaction evidence="2">
        <text>ATP = 3',5'-cyclic AMP + diphosphate</text>
        <dbReference type="Rhea" id="RHEA:15389"/>
        <dbReference type="ChEBI" id="CHEBI:30616"/>
        <dbReference type="ChEBI" id="CHEBI:33019"/>
        <dbReference type="ChEBI" id="CHEBI:58165"/>
        <dbReference type="EC" id="4.6.1.1"/>
    </reaction>
</comment>
<dbReference type="InterPro" id="IPR029787">
    <property type="entry name" value="Nucleotide_cyclase"/>
</dbReference>